<keyword evidence="2" id="KW-1185">Reference proteome</keyword>
<protein>
    <submittedName>
        <fullName evidence="1">Uncharacterized protein</fullName>
    </submittedName>
</protein>
<dbReference type="EMBL" id="CAJPWZ010000942">
    <property type="protein sequence ID" value="CAG2204251.1"/>
    <property type="molecule type" value="Genomic_DNA"/>
</dbReference>
<name>A0A8S3R6E0_MYTED</name>
<evidence type="ECO:0000313" key="2">
    <source>
        <dbReference type="Proteomes" id="UP000683360"/>
    </source>
</evidence>
<dbReference type="AlphaFoldDB" id="A0A8S3R6E0"/>
<gene>
    <name evidence="1" type="ORF">MEDL_18742</name>
</gene>
<evidence type="ECO:0000313" key="1">
    <source>
        <dbReference type="EMBL" id="CAG2204251.1"/>
    </source>
</evidence>
<organism evidence="1 2">
    <name type="scientific">Mytilus edulis</name>
    <name type="common">Blue mussel</name>
    <dbReference type="NCBI Taxonomy" id="6550"/>
    <lineage>
        <taxon>Eukaryota</taxon>
        <taxon>Metazoa</taxon>
        <taxon>Spiralia</taxon>
        <taxon>Lophotrochozoa</taxon>
        <taxon>Mollusca</taxon>
        <taxon>Bivalvia</taxon>
        <taxon>Autobranchia</taxon>
        <taxon>Pteriomorphia</taxon>
        <taxon>Mytilida</taxon>
        <taxon>Mytiloidea</taxon>
        <taxon>Mytilidae</taxon>
        <taxon>Mytilinae</taxon>
        <taxon>Mytilus</taxon>
    </lineage>
</organism>
<sequence length="150" mass="16774">MSTSISPNVLAAIIEFLDDGDLLQAVEATDPTTTSNTAVVACIASLSEGQPLFNHRIEGFVHYDIPRYNDPTFKAHFRMTRSTFQRDNDLFVSARKTLVRRHSIEQHSGVSHRCDSCYKFLGTAEQKHGTCDAGDYADWHRRIGGKEGVE</sequence>
<reference evidence="1" key="1">
    <citation type="submission" date="2021-03" db="EMBL/GenBank/DDBJ databases">
        <authorList>
            <person name="Bekaert M."/>
        </authorList>
    </citation>
    <scope>NUCLEOTIDE SEQUENCE</scope>
</reference>
<accession>A0A8S3R6E0</accession>
<dbReference type="Proteomes" id="UP000683360">
    <property type="component" value="Unassembled WGS sequence"/>
</dbReference>
<comment type="caution">
    <text evidence="1">The sequence shown here is derived from an EMBL/GenBank/DDBJ whole genome shotgun (WGS) entry which is preliminary data.</text>
</comment>
<proteinExistence type="predicted"/>